<dbReference type="Proteomes" id="UP000607281">
    <property type="component" value="Unassembled WGS sequence"/>
</dbReference>
<dbReference type="SUPFAM" id="SSF53756">
    <property type="entry name" value="UDP-Glycosyltransferase/glycogen phosphorylase"/>
    <property type="match status" value="1"/>
</dbReference>
<evidence type="ECO:0000259" key="1">
    <source>
        <dbReference type="Pfam" id="PF00534"/>
    </source>
</evidence>
<dbReference type="InterPro" id="IPR001296">
    <property type="entry name" value="Glyco_trans_1"/>
</dbReference>
<name>A0ABR8CLY5_9NOST</name>
<keyword evidence="3" id="KW-1185">Reference proteome</keyword>
<dbReference type="CDD" id="cd03801">
    <property type="entry name" value="GT4_PimA-like"/>
    <property type="match status" value="1"/>
</dbReference>
<dbReference type="InterPro" id="IPR050194">
    <property type="entry name" value="Glycosyltransferase_grp1"/>
</dbReference>
<sequence>MLFQDTIAIIHTQFGPYHFARAKAIAKLYSGKVRLIQLASKEIQRDWVVDVEQSELITIAQGTLESIHPNVIARQLVKCLNEILPNVLVIAGYAHPAMRYAALWAKSQGIARILLSDSQQQDRPRNFITEGLKGIWICRNFDAAFVAGANAALYLNKLGFPLHNIWRGYDVVNNHHFALESERIKGFTPEQRDHFGVPKKFFLYVGRFSPEKNLLRLLLAYKLYRQQLGQEAWSLVMVGGGPQEAKLRAQAQQLNLLDVIWPGFQQVDKLPIYYGLASALILPSLREPWGLVINEGMACGLPILISERCGCVPDLVFPGINGYVFNPFRVEQIAAAMAAMTAKSDLQRHKMGNASSRIIANYTPETWAEALSDCIHNICV</sequence>
<dbReference type="Gene3D" id="3.40.50.2000">
    <property type="entry name" value="Glycogen Phosphorylase B"/>
    <property type="match status" value="2"/>
</dbReference>
<dbReference type="EMBL" id="JACJRF010000005">
    <property type="protein sequence ID" value="MBD2343428.1"/>
    <property type="molecule type" value="Genomic_DNA"/>
</dbReference>
<reference evidence="2 3" key="1">
    <citation type="journal article" date="2020" name="ISME J.">
        <title>Comparative genomics reveals insights into cyanobacterial evolution and habitat adaptation.</title>
        <authorList>
            <person name="Chen M.Y."/>
            <person name="Teng W.K."/>
            <person name="Zhao L."/>
            <person name="Hu C.X."/>
            <person name="Zhou Y.K."/>
            <person name="Han B.P."/>
            <person name="Song L.R."/>
            <person name="Shu W.S."/>
        </authorList>
    </citation>
    <scope>NUCLEOTIDE SEQUENCE [LARGE SCALE GENOMIC DNA]</scope>
    <source>
        <strain evidence="2 3">FACHB-260</strain>
    </source>
</reference>
<protein>
    <submittedName>
        <fullName evidence="2">Glycosyltransferase family 4 protein</fullName>
    </submittedName>
</protein>
<evidence type="ECO:0000313" key="3">
    <source>
        <dbReference type="Proteomes" id="UP000607281"/>
    </source>
</evidence>
<dbReference type="Pfam" id="PF00534">
    <property type="entry name" value="Glycos_transf_1"/>
    <property type="match status" value="1"/>
</dbReference>
<evidence type="ECO:0000313" key="2">
    <source>
        <dbReference type="EMBL" id="MBD2343428.1"/>
    </source>
</evidence>
<dbReference type="PANTHER" id="PTHR45947:SF3">
    <property type="entry name" value="SULFOQUINOVOSYL TRANSFERASE SQD2"/>
    <property type="match status" value="1"/>
</dbReference>
<proteinExistence type="predicted"/>
<comment type="caution">
    <text evidence="2">The sequence shown here is derived from an EMBL/GenBank/DDBJ whole genome shotgun (WGS) entry which is preliminary data.</text>
</comment>
<dbReference type="RefSeq" id="WP_190405902.1">
    <property type="nucleotide sequence ID" value="NZ_JACJRF010000005.1"/>
</dbReference>
<accession>A0ABR8CLY5</accession>
<organism evidence="2 3">
    <name type="scientific">Anabaena subtropica FACHB-260</name>
    <dbReference type="NCBI Taxonomy" id="2692884"/>
    <lineage>
        <taxon>Bacteria</taxon>
        <taxon>Bacillati</taxon>
        <taxon>Cyanobacteriota</taxon>
        <taxon>Cyanophyceae</taxon>
        <taxon>Nostocales</taxon>
        <taxon>Nostocaceae</taxon>
        <taxon>Anabaena</taxon>
    </lineage>
</organism>
<dbReference type="PANTHER" id="PTHR45947">
    <property type="entry name" value="SULFOQUINOVOSYL TRANSFERASE SQD2"/>
    <property type="match status" value="1"/>
</dbReference>
<gene>
    <name evidence="2" type="ORF">H6G18_04605</name>
</gene>
<feature type="domain" description="Glycosyl transferase family 1" evidence="1">
    <location>
        <begin position="198"/>
        <end position="354"/>
    </location>
</feature>